<dbReference type="HOGENOM" id="CLU_763281_0_0_1"/>
<dbReference type="AlphaFoldDB" id="A0A093UUM8"/>
<dbReference type="EMBL" id="JPOX01000060">
    <property type="protein sequence ID" value="KFX41414.1"/>
    <property type="molecule type" value="Genomic_DNA"/>
</dbReference>
<accession>A0A093UUM8</accession>
<evidence type="ECO:0000313" key="1">
    <source>
        <dbReference type="EMBL" id="KFX41414.1"/>
    </source>
</evidence>
<reference evidence="1" key="1">
    <citation type="journal article" date="2014" name="PLoS Genet.">
        <title>Signature Gene Expression Reveals Novel Clues to the Molecular Mechanisms of Dimorphic Transition in Penicillium marneffei.</title>
        <authorList>
            <person name="Yang E."/>
            <person name="Wang G."/>
            <person name="Cai J."/>
            <person name="Woo P.C."/>
            <person name="Lau S.K."/>
            <person name="Yuen K.-Y."/>
            <person name="Chow W.-N."/>
            <person name="Lin X."/>
        </authorList>
    </citation>
    <scope>NUCLEOTIDE SEQUENCE [LARGE SCALE GENOMIC DNA]</scope>
    <source>
        <strain evidence="1">PM1</strain>
    </source>
</reference>
<protein>
    <submittedName>
        <fullName evidence="1">U-box domain-containing protein 20</fullName>
    </submittedName>
</protein>
<dbReference type="Gene3D" id="3.30.40.10">
    <property type="entry name" value="Zinc/RING finger domain, C3HC4 (zinc finger)"/>
    <property type="match status" value="1"/>
</dbReference>
<sequence>MASDLLSRYQGVRFKGERSAKTYIEKTVIIHPGATIYLSQDVQISGNSIIGGKAIIEGGRIRSSRVYGRVYGGSIEDTDVDIFATISGGIIRHCFILDESQVNNGTLHSTTLRNKANFSGKQATGSEISGNSQVTNGWLQDSIVIENARITGGEVVESRISGNSRVTGGLIERSVIQGDVTVNGGTYSDATVGNIMSLAMLHKPEISDRSVPRVSAPTSGPPPEIIDKTTGKLFEDPVCTITGETQSKSGPSKEDGHKLYENIALGDIIQRWKHFESASCLVQMRGCSVIPFKLPSFMDPITSQPIKTAVLCSCGNTFDQTSIERWFYHYQLCPFGCSFPKDGFYPNTSIQRLLERAILERRL</sequence>
<name>A0A093UUM8_TALMA</name>
<dbReference type="InterPro" id="IPR013083">
    <property type="entry name" value="Znf_RING/FYVE/PHD"/>
</dbReference>
<organism evidence="1">
    <name type="scientific">Talaromyces marneffei PM1</name>
    <dbReference type="NCBI Taxonomy" id="1077442"/>
    <lineage>
        <taxon>Eukaryota</taxon>
        <taxon>Fungi</taxon>
        <taxon>Dikarya</taxon>
        <taxon>Ascomycota</taxon>
        <taxon>Pezizomycotina</taxon>
        <taxon>Eurotiomycetes</taxon>
        <taxon>Eurotiomycetidae</taxon>
        <taxon>Eurotiales</taxon>
        <taxon>Trichocomaceae</taxon>
        <taxon>Talaromyces</taxon>
        <taxon>Talaromyces sect. Talaromyces</taxon>
    </lineage>
</organism>
<gene>
    <name evidence="1" type="ORF">GQ26_0600230</name>
</gene>
<comment type="caution">
    <text evidence="1">The sequence shown here is derived from an EMBL/GenBank/DDBJ whole genome shotgun (WGS) entry which is preliminary data.</text>
</comment>
<proteinExistence type="predicted"/>
<dbReference type="SUPFAM" id="SSF57850">
    <property type="entry name" value="RING/U-box"/>
    <property type="match status" value="1"/>
</dbReference>